<dbReference type="HOGENOM" id="CLU_601068_0_0_11"/>
<feature type="transmembrane region" description="Helical" evidence="2">
    <location>
        <begin position="174"/>
        <end position="200"/>
    </location>
</feature>
<feature type="region of interest" description="Disordered" evidence="1">
    <location>
        <begin position="376"/>
        <end position="455"/>
    </location>
</feature>
<protein>
    <recommendedName>
        <fullName evidence="3">ESX-1 secretion-associated protein EspA/EspE-like domain-containing protein</fullName>
    </recommendedName>
</protein>
<dbReference type="STRING" id="47839.BN973_00348"/>
<dbReference type="Pfam" id="PF18879">
    <property type="entry name" value="EspA_EspE"/>
    <property type="match status" value="1"/>
</dbReference>
<reference evidence="4" key="2">
    <citation type="submission" date="2014-04" db="EMBL/GenBank/DDBJ databases">
        <authorList>
            <person name="Xu Y.W."/>
            <person name="Yang Q."/>
        </authorList>
    </citation>
    <scope>NUCLEOTIDE SEQUENCE</scope>
    <source>
        <strain evidence="4">DSM 44626</strain>
    </source>
</reference>
<evidence type="ECO:0000313" key="4">
    <source>
        <dbReference type="EMBL" id="CDO86010.1"/>
    </source>
</evidence>
<dbReference type="InterPro" id="IPR043796">
    <property type="entry name" value="ESX-1_EspA/EspE-like"/>
</dbReference>
<feature type="compositionally biased region" description="Low complexity" evidence="1">
    <location>
        <begin position="376"/>
        <end position="388"/>
    </location>
</feature>
<organism evidence="4">
    <name type="scientific">Mycobacterium triplex</name>
    <dbReference type="NCBI Taxonomy" id="47839"/>
    <lineage>
        <taxon>Bacteria</taxon>
        <taxon>Bacillati</taxon>
        <taxon>Actinomycetota</taxon>
        <taxon>Actinomycetes</taxon>
        <taxon>Mycobacteriales</taxon>
        <taxon>Mycobacteriaceae</taxon>
        <taxon>Mycobacterium</taxon>
        <taxon>Mycobacterium simiae complex</taxon>
    </lineage>
</organism>
<evidence type="ECO:0000256" key="2">
    <source>
        <dbReference type="SAM" id="Phobius"/>
    </source>
</evidence>
<keyword evidence="2" id="KW-1133">Transmembrane helix</keyword>
<feature type="compositionally biased region" description="Low complexity" evidence="1">
    <location>
        <begin position="433"/>
        <end position="449"/>
    </location>
</feature>
<dbReference type="AlphaFoldDB" id="A0A024JQ73"/>
<dbReference type="Proteomes" id="UP000028880">
    <property type="component" value="Unassembled WGS sequence"/>
</dbReference>
<feature type="transmembrane region" description="Helical" evidence="2">
    <location>
        <begin position="206"/>
        <end position="226"/>
    </location>
</feature>
<feature type="domain" description="ESX-1 secretion-associated protein EspA/EspE-like" evidence="3">
    <location>
        <begin position="94"/>
        <end position="172"/>
    </location>
</feature>
<keyword evidence="2" id="KW-0812">Transmembrane</keyword>
<sequence>MKGNTDVAWLNGATDLATCVKSFGSGVTAASTGDWANLGASAATIVGKGLIYAGKQNAVLAKALKESGTKCLPTPTAIVDAAALAVTVVDLLNGFGSPNSGSAVSTAADKLNLFLKDLDPASIPDPRDWSGDAATAYIGQVNKLKGFVDTFKTYDQTLKGYLSKQASEVKQAHLCCTVNVAVLTAAAGIALALYLIPIAGPGISQAWQIVAAFACCAAVFVVEMLTLSSSMGLANQCSTLGQQYVQLGKDITAQLAGTFDKIQGKVATETTSQLSGFRAVSDGLTDFTFAGSFTKQPTVSKLAAEAGDKVSPEQKALLGASSDKAAPAKTDTAAKKGDKTPAPAATFTPPSLAQIGQASQGMNQVGQTLGQGMQQIQSLAQSAKSSAPPAAPVPAHDVSDVKDEDKDKTDEDKKDAEAGAAAGKDGGAERAPVDATAPAAAPAAAPAGAGRERVL</sequence>
<feature type="region of interest" description="Disordered" evidence="1">
    <location>
        <begin position="318"/>
        <end position="349"/>
    </location>
</feature>
<feature type="compositionally biased region" description="Low complexity" evidence="1">
    <location>
        <begin position="340"/>
        <end position="349"/>
    </location>
</feature>
<evidence type="ECO:0000259" key="3">
    <source>
        <dbReference type="Pfam" id="PF18879"/>
    </source>
</evidence>
<gene>
    <name evidence="4" type="ORF">BN973_00348</name>
</gene>
<feature type="compositionally biased region" description="Basic and acidic residues" evidence="1">
    <location>
        <begin position="397"/>
        <end position="417"/>
    </location>
</feature>
<keyword evidence="2" id="KW-0472">Membrane</keyword>
<dbReference type="EMBL" id="HG964446">
    <property type="protein sequence ID" value="CDO86010.1"/>
    <property type="molecule type" value="Genomic_DNA"/>
</dbReference>
<proteinExistence type="predicted"/>
<name>A0A024JQ73_9MYCO</name>
<accession>A0A024JQ73</accession>
<reference evidence="4" key="1">
    <citation type="journal article" date="2014" name="Genome Announc.">
        <title>Draft Genome Sequence of Mycobacterium triplex DSM 44626.</title>
        <authorList>
            <person name="Sassi M."/>
            <person name="Croce O."/>
            <person name="Robert C."/>
            <person name="Raoult D."/>
            <person name="Drancourt M."/>
        </authorList>
    </citation>
    <scope>NUCLEOTIDE SEQUENCE [LARGE SCALE GENOMIC DNA]</scope>
    <source>
        <strain evidence="4">DSM 44626</strain>
    </source>
</reference>
<evidence type="ECO:0000256" key="1">
    <source>
        <dbReference type="SAM" id="MobiDB-lite"/>
    </source>
</evidence>